<dbReference type="Proteomes" id="UP001528920">
    <property type="component" value="Unassembled WGS sequence"/>
</dbReference>
<evidence type="ECO:0000256" key="10">
    <source>
        <dbReference type="ARBA" id="ARBA00022840"/>
    </source>
</evidence>
<dbReference type="NCBIfam" id="TIGR00229">
    <property type="entry name" value="sensory_box"/>
    <property type="match status" value="1"/>
</dbReference>
<sequence>MINFNKILHINIRDKFVVAFITLSLLPIIIFGIWGIHSNLRLQREIATNDLNNELKEIKGELEHFFYGLEENIYFLTASNAFETFTQQYNREKGVQRHELVKSLLPEVLTFTRQKDMFYQIKLIDFEGEELFQVVQQNASYHLVPPIDLNQGGSRYYLYVAQQIEPNTATFSPAEIIPIKSSTPIQTICCIYHIQQSDFNGALIIHIKADSFYRIIESSKNLFPRKIMLVDDHGYYVYHSDYKDSWNKLSAFKEQSNLKVDYGQNFTKKIFLNVQDSIFDFDSILVGSARVFETDSEFEQKYNLLIAISKNVIFSEIRSQFFLFASLLSGFVLISFLLALLATKQFVHPIRNLIEKAKFISRGNYSSRVEVETHDEIADLARQFNVMAQSLEKREIEISMHQDMLKKKVKLRTSELETEKNKLQTILDNIPNGILMLDKNGFILSASSVLTTILDQPINGLVGTEYCDAIDCHQDLESGMLNQLFQTGEFKTAAWVHPKDNGEKKYLEHVLIPIYKNGIGESVLAIITDNTRKKNLQDKLIKSEKFAVTGELAVVIAHEVRNSLTSVSMILQLIQRNEELKDTESVEVALDSTKKLESVVNNLLVFARPPLPMKEKRDINQILDFCVKFVRHQMQKDKAEIQIHLDEQLPSLNVDENQVKEAIINLILNGFQAIENSGIIRVISRKEKLQEQMMDLQEINIHDERDFRVEVNEILISKGEEVICIEVEDNGVGIPQELIDRIFDPFFTTKRNGTGLGLPQVKRVANQHGGVLRVRSEYSKGTCFSIYLPIFKK</sequence>
<dbReference type="CDD" id="cd06225">
    <property type="entry name" value="HAMP"/>
    <property type="match status" value="1"/>
</dbReference>
<keyword evidence="7 14" id="KW-0812">Transmembrane</keyword>
<name>A0ABT5VSY5_9BACT</name>
<dbReference type="InterPro" id="IPR013767">
    <property type="entry name" value="PAS_fold"/>
</dbReference>
<dbReference type="InterPro" id="IPR003661">
    <property type="entry name" value="HisK_dim/P_dom"/>
</dbReference>
<dbReference type="Gene3D" id="1.10.287.130">
    <property type="match status" value="1"/>
</dbReference>
<dbReference type="Pfam" id="PF02518">
    <property type="entry name" value="HATPase_c"/>
    <property type="match status" value="1"/>
</dbReference>
<dbReference type="InterPro" id="IPR003594">
    <property type="entry name" value="HATPase_dom"/>
</dbReference>
<comment type="subcellular location">
    <subcellularLocation>
        <location evidence="2">Cell membrane</location>
        <topology evidence="2">Multi-pass membrane protein</topology>
    </subcellularLocation>
</comment>
<dbReference type="EMBL" id="JAKJSC010000001">
    <property type="protein sequence ID" value="MDE5417628.1"/>
    <property type="molecule type" value="Genomic_DNA"/>
</dbReference>
<dbReference type="SUPFAM" id="SSF103190">
    <property type="entry name" value="Sensory domain-like"/>
    <property type="match status" value="1"/>
</dbReference>
<dbReference type="InterPro" id="IPR000014">
    <property type="entry name" value="PAS"/>
</dbReference>
<dbReference type="InterPro" id="IPR029151">
    <property type="entry name" value="Sensor-like_sf"/>
</dbReference>
<evidence type="ECO:0000256" key="12">
    <source>
        <dbReference type="ARBA" id="ARBA00023012"/>
    </source>
</evidence>
<dbReference type="Gene3D" id="3.30.450.20">
    <property type="entry name" value="PAS domain"/>
    <property type="match status" value="2"/>
</dbReference>
<evidence type="ECO:0000256" key="2">
    <source>
        <dbReference type="ARBA" id="ARBA00004651"/>
    </source>
</evidence>
<feature type="transmembrane region" description="Helical" evidence="14">
    <location>
        <begin position="321"/>
        <end position="342"/>
    </location>
</feature>
<dbReference type="InterPro" id="IPR004358">
    <property type="entry name" value="Sig_transdc_His_kin-like_C"/>
</dbReference>
<reference evidence="17 18" key="1">
    <citation type="submission" date="2022-01" db="EMBL/GenBank/DDBJ databases">
        <title>Labilibaculum sp. nov, a marine bacterium isolated from Antarctica.</title>
        <authorList>
            <person name="Dai W."/>
        </authorList>
    </citation>
    <scope>NUCLEOTIDE SEQUENCE [LARGE SCALE GENOMIC DNA]</scope>
    <source>
        <strain evidence="17 18">DW002</strain>
    </source>
</reference>
<dbReference type="SUPFAM" id="SSF55874">
    <property type="entry name" value="ATPase domain of HSP90 chaperone/DNA topoisomerase II/histidine kinase"/>
    <property type="match status" value="1"/>
</dbReference>
<keyword evidence="4" id="KW-1003">Cell membrane</keyword>
<keyword evidence="9" id="KW-0418">Kinase</keyword>
<evidence type="ECO:0000313" key="18">
    <source>
        <dbReference type="Proteomes" id="UP001528920"/>
    </source>
</evidence>
<dbReference type="SMART" id="SM00304">
    <property type="entry name" value="HAMP"/>
    <property type="match status" value="1"/>
</dbReference>
<dbReference type="PANTHER" id="PTHR43065">
    <property type="entry name" value="SENSOR HISTIDINE KINASE"/>
    <property type="match status" value="1"/>
</dbReference>
<dbReference type="RefSeq" id="WP_275108969.1">
    <property type="nucleotide sequence ID" value="NZ_JAKJSC010000001.1"/>
</dbReference>
<dbReference type="Pfam" id="PF00672">
    <property type="entry name" value="HAMP"/>
    <property type="match status" value="1"/>
</dbReference>
<dbReference type="PROSITE" id="PS50885">
    <property type="entry name" value="HAMP"/>
    <property type="match status" value="1"/>
</dbReference>
<dbReference type="PROSITE" id="PS50109">
    <property type="entry name" value="HIS_KIN"/>
    <property type="match status" value="1"/>
</dbReference>
<dbReference type="PRINTS" id="PR00344">
    <property type="entry name" value="BCTRLSENSOR"/>
</dbReference>
<keyword evidence="8" id="KW-0547">Nucleotide-binding</keyword>
<keyword evidence="12" id="KW-0902">Two-component regulatory system</keyword>
<keyword evidence="6" id="KW-0808">Transferase</keyword>
<feature type="domain" description="HAMP" evidence="16">
    <location>
        <begin position="344"/>
        <end position="396"/>
    </location>
</feature>
<dbReference type="Pfam" id="PF00512">
    <property type="entry name" value="HisKA"/>
    <property type="match status" value="1"/>
</dbReference>
<dbReference type="InterPro" id="IPR005467">
    <property type="entry name" value="His_kinase_dom"/>
</dbReference>
<evidence type="ECO:0000256" key="9">
    <source>
        <dbReference type="ARBA" id="ARBA00022777"/>
    </source>
</evidence>
<protein>
    <recommendedName>
        <fullName evidence="3">histidine kinase</fullName>
        <ecNumber evidence="3">2.7.13.3</ecNumber>
    </recommendedName>
</protein>
<dbReference type="SMART" id="SM00387">
    <property type="entry name" value="HATPase_c"/>
    <property type="match status" value="1"/>
</dbReference>
<feature type="domain" description="Histidine kinase" evidence="15">
    <location>
        <begin position="555"/>
        <end position="792"/>
    </location>
</feature>
<evidence type="ECO:0000259" key="15">
    <source>
        <dbReference type="PROSITE" id="PS50109"/>
    </source>
</evidence>
<feature type="transmembrane region" description="Helical" evidence="14">
    <location>
        <begin position="16"/>
        <end position="36"/>
    </location>
</feature>
<dbReference type="SUPFAM" id="SSF55785">
    <property type="entry name" value="PYP-like sensor domain (PAS domain)"/>
    <property type="match status" value="1"/>
</dbReference>
<organism evidence="17 18">
    <name type="scientific">Paralabilibaculum antarcticum</name>
    <dbReference type="NCBI Taxonomy" id="2912572"/>
    <lineage>
        <taxon>Bacteria</taxon>
        <taxon>Pseudomonadati</taxon>
        <taxon>Bacteroidota</taxon>
        <taxon>Bacteroidia</taxon>
        <taxon>Marinilabiliales</taxon>
        <taxon>Marinifilaceae</taxon>
        <taxon>Paralabilibaculum</taxon>
    </lineage>
</organism>
<evidence type="ECO:0000256" key="3">
    <source>
        <dbReference type="ARBA" id="ARBA00012438"/>
    </source>
</evidence>
<dbReference type="InterPro" id="IPR036097">
    <property type="entry name" value="HisK_dim/P_sf"/>
</dbReference>
<accession>A0ABT5VSY5</accession>
<keyword evidence="13" id="KW-0175">Coiled coil</keyword>
<dbReference type="InterPro" id="IPR036890">
    <property type="entry name" value="HATPase_C_sf"/>
</dbReference>
<evidence type="ECO:0000256" key="1">
    <source>
        <dbReference type="ARBA" id="ARBA00000085"/>
    </source>
</evidence>
<dbReference type="SUPFAM" id="SSF158472">
    <property type="entry name" value="HAMP domain-like"/>
    <property type="match status" value="1"/>
</dbReference>
<keyword evidence="14" id="KW-0472">Membrane</keyword>
<comment type="catalytic activity">
    <reaction evidence="1">
        <text>ATP + protein L-histidine = ADP + protein N-phospho-L-histidine.</text>
        <dbReference type="EC" id="2.7.13.3"/>
    </reaction>
</comment>
<evidence type="ECO:0000256" key="4">
    <source>
        <dbReference type="ARBA" id="ARBA00022475"/>
    </source>
</evidence>
<dbReference type="SMART" id="SM00388">
    <property type="entry name" value="HisKA"/>
    <property type="match status" value="1"/>
</dbReference>
<dbReference type="CDD" id="cd00082">
    <property type="entry name" value="HisKA"/>
    <property type="match status" value="1"/>
</dbReference>
<evidence type="ECO:0000256" key="13">
    <source>
        <dbReference type="SAM" id="Coils"/>
    </source>
</evidence>
<keyword evidence="11 14" id="KW-1133">Transmembrane helix</keyword>
<dbReference type="GO" id="GO:0005524">
    <property type="term" value="F:ATP binding"/>
    <property type="evidence" value="ECO:0007669"/>
    <property type="project" value="UniProtKB-KW"/>
</dbReference>
<dbReference type="SUPFAM" id="SSF47384">
    <property type="entry name" value="Homodimeric domain of signal transducing histidine kinase"/>
    <property type="match status" value="1"/>
</dbReference>
<dbReference type="Gene3D" id="3.30.565.10">
    <property type="entry name" value="Histidine kinase-like ATPase, C-terminal domain"/>
    <property type="match status" value="1"/>
</dbReference>
<evidence type="ECO:0000256" key="8">
    <source>
        <dbReference type="ARBA" id="ARBA00022741"/>
    </source>
</evidence>
<keyword evidence="18" id="KW-1185">Reference proteome</keyword>
<feature type="coiled-coil region" evidence="13">
    <location>
        <begin position="679"/>
        <end position="706"/>
    </location>
</feature>
<evidence type="ECO:0000256" key="14">
    <source>
        <dbReference type="SAM" id="Phobius"/>
    </source>
</evidence>
<dbReference type="EC" id="2.7.13.3" evidence="3"/>
<keyword evidence="10 17" id="KW-0067">ATP-binding</keyword>
<dbReference type="Pfam" id="PF00989">
    <property type="entry name" value="PAS"/>
    <property type="match status" value="1"/>
</dbReference>
<keyword evidence="5" id="KW-0597">Phosphoprotein</keyword>
<evidence type="ECO:0000256" key="7">
    <source>
        <dbReference type="ARBA" id="ARBA00022692"/>
    </source>
</evidence>
<evidence type="ECO:0000313" key="17">
    <source>
        <dbReference type="EMBL" id="MDE5417628.1"/>
    </source>
</evidence>
<evidence type="ECO:0000256" key="6">
    <source>
        <dbReference type="ARBA" id="ARBA00022679"/>
    </source>
</evidence>
<dbReference type="PANTHER" id="PTHR43065:SF10">
    <property type="entry name" value="PEROXIDE STRESS-ACTIVATED HISTIDINE KINASE MAK3"/>
    <property type="match status" value="1"/>
</dbReference>
<dbReference type="InterPro" id="IPR003660">
    <property type="entry name" value="HAMP_dom"/>
</dbReference>
<evidence type="ECO:0000259" key="16">
    <source>
        <dbReference type="PROSITE" id="PS50885"/>
    </source>
</evidence>
<evidence type="ECO:0000256" key="5">
    <source>
        <dbReference type="ARBA" id="ARBA00022553"/>
    </source>
</evidence>
<evidence type="ECO:0000256" key="11">
    <source>
        <dbReference type="ARBA" id="ARBA00022989"/>
    </source>
</evidence>
<dbReference type="Gene3D" id="6.10.340.10">
    <property type="match status" value="1"/>
</dbReference>
<proteinExistence type="predicted"/>
<dbReference type="InterPro" id="IPR035965">
    <property type="entry name" value="PAS-like_dom_sf"/>
</dbReference>
<gene>
    <name evidence="17" type="ORF">L3049_06365</name>
</gene>
<comment type="caution">
    <text evidence="17">The sequence shown here is derived from an EMBL/GenBank/DDBJ whole genome shotgun (WGS) entry which is preliminary data.</text>
</comment>